<accession>A0A2N9YH57</accession>
<evidence type="ECO:0000259" key="1">
    <source>
        <dbReference type="Pfam" id="PF08765"/>
    </source>
</evidence>
<dbReference type="Proteomes" id="UP000234271">
    <property type="component" value="Chromosome"/>
</dbReference>
<organism evidence="2 3">
    <name type="scientific">Beggiatoa leptomitoformis</name>
    <dbReference type="NCBI Taxonomy" id="288004"/>
    <lineage>
        <taxon>Bacteria</taxon>
        <taxon>Pseudomonadati</taxon>
        <taxon>Pseudomonadota</taxon>
        <taxon>Gammaproteobacteria</taxon>
        <taxon>Thiotrichales</taxon>
        <taxon>Thiotrichaceae</taxon>
        <taxon>Beggiatoa</taxon>
    </lineage>
</organism>
<dbReference type="RefSeq" id="WP_062152201.1">
    <property type="nucleotide sequence ID" value="NZ_CP012373.2"/>
</dbReference>
<evidence type="ECO:0000313" key="3">
    <source>
        <dbReference type="Proteomes" id="UP000234271"/>
    </source>
</evidence>
<reference evidence="3" key="1">
    <citation type="submission" date="2016-12" db="EMBL/GenBank/DDBJ databases">
        <title>Complete Genome Sequence of Beggiatoa leptomitiformis D-401.</title>
        <authorList>
            <person name="Fomenkov A."/>
            <person name="Vincze T."/>
            <person name="Grabovich M."/>
            <person name="Anton B.P."/>
            <person name="Dubinina G."/>
            <person name="Orlova M."/>
            <person name="Belousova E."/>
            <person name="Roberts R.J."/>
        </authorList>
    </citation>
    <scope>NUCLEOTIDE SEQUENCE [LARGE SCALE GENOMIC DNA]</scope>
    <source>
        <strain evidence="3">D-401</strain>
    </source>
</reference>
<dbReference type="KEGG" id="blep:AL038_09360"/>
<protein>
    <recommendedName>
        <fullName evidence="1">Mor transcription activator domain-containing protein</fullName>
    </recommendedName>
</protein>
<dbReference type="EMBL" id="CP018889">
    <property type="protein sequence ID" value="AUI69858.1"/>
    <property type="molecule type" value="Genomic_DNA"/>
</dbReference>
<name>A0A2N9YH57_9GAMM</name>
<dbReference type="Gene3D" id="1.10.10.60">
    <property type="entry name" value="Homeodomain-like"/>
    <property type="match status" value="1"/>
</dbReference>
<dbReference type="SUPFAM" id="SSF46689">
    <property type="entry name" value="Homeodomain-like"/>
    <property type="match status" value="1"/>
</dbReference>
<dbReference type="InterPro" id="IPR014875">
    <property type="entry name" value="Mor_transcription_activator"/>
</dbReference>
<dbReference type="Pfam" id="PF08765">
    <property type="entry name" value="Mor"/>
    <property type="match status" value="1"/>
</dbReference>
<keyword evidence="3" id="KW-1185">Reference proteome</keyword>
<dbReference type="InterPro" id="IPR009057">
    <property type="entry name" value="Homeodomain-like_sf"/>
</dbReference>
<proteinExistence type="predicted"/>
<dbReference type="AlphaFoldDB" id="A0A2N9YH57"/>
<sequence length="115" mass="13365">MDKTELQKLLPPKMWQLSMVIGLEDTLELINRYANQRLYIPTKNTGKFAFLSEDAQAKLRIRYGGTLIDVPQCKTLKNAIRDKEIKERRINGAIVVRLSHEYGVTRQWIHKIING</sequence>
<feature type="domain" description="Mor transcription activator" evidence="1">
    <location>
        <begin position="51"/>
        <end position="114"/>
    </location>
</feature>
<gene>
    <name evidence="2" type="ORF">BLE401_14940</name>
</gene>
<dbReference type="STRING" id="288004.AL038_09360"/>
<evidence type="ECO:0000313" key="2">
    <source>
        <dbReference type="EMBL" id="AUI69858.1"/>
    </source>
</evidence>